<protein>
    <submittedName>
        <fullName evidence="3">Endonuclease/Exonuclease/phosphatase family protein</fullName>
    </submittedName>
</protein>
<dbReference type="EMBL" id="CP042997">
    <property type="protein sequence ID" value="QEH38579.1"/>
    <property type="molecule type" value="Genomic_DNA"/>
</dbReference>
<keyword evidence="1" id="KW-0812">Transmembrane</keyword>
<dbReference type="GO" id="GO:0004527">
    <property type="term" value="F:exonuclease activity"/>
    <property type="evidence" value="ECO:0007669"/>
    <property type="project" value="UniProtKB-KW"/>
</dbReference>
<dbReference type="KEGG" id="agv:OJF2_71830"/>
<dbReference type="OrthoDB" id="209281at2"/>
<name>A0A5B9WEC0_9BACT</name>
<accession>A0A5B9WEC0</accession>
<dbReference type="Gene3D" id="3.60.10.10">
    <property type="entry name" value="Endonuclease/exonuclease/phosphatase"/>
    <property type="match status" value="1"/>
</dbReference>
<dbReference type="InterPro" id="IPR005135">
    <property type="entry name" value="Endo/exonuclease/phosphatase"/>
</dbReference>
<proteinExistence type="predicted"/>
<keyword evidence="4" id="KW-1185">Reference proteome</keyword>
<dbReference type="SUPFAM" id="SSF56219">
    <property type="entry name" value="DNase I-like"/>
    <property type="match status" value="1"/>
</dbReference>
<feature type="transmembrane region" description="Helical" evidence="1">
    <location>
        <begin position="65"/>
        <end position="87"/>
    </location>
</feature>
<feature type="domain" description="Endonuclease/exonuclease/phosphatase" evidence="2">
    <location>
        <begin position="132"/>
        <end position="349"/>
    </location>
</feature>
<keyword evidence="1" id="KW-1133">Transmembrane helix</keyword>
<keyword evidence="1" id="KW-0472">Membrane</keyword>
<dbReference type="RefSeq" id="WP_148598012.1">
    <property type="nucleotide sequence ID" value="NZ_CP042997.1"/>
</dbReference>
<reference evidence="3 4" key="1">
    <citation type="submission" date="2019-08" db="EMBL/GenBank/DDBJ databases">
        <title>Deep-cultivation of Planctomycetes and their phenomic and genomic characterization uncovers novel biology.</title>
        <authorList>
            <person name="Wiegand S."/>
            <person name="Jogler M."/>
            <person name="Boedeker C."/>
            <person name="Pinto D."/>
            <person name="Vollmers J."/>
            <person name="Rivas-Marin E."/>
            <person name="Kohn T."/>
            <person name="Peeters S.H."/>
            <person name="Heuer A."/>
            <person name="Rast P."/>
            <person name="Oberbeckmann S."/>
            <person name="Bunk B."/>
            <person name="Jeske O."/>
            <person name="Meyerdierks A."/>
            <person name="Storesund J.E."/>
            <person name="Kallscheuer N."/>
            <person name="Luecker S."/>
            <person name="Lage O.M."/>
            <person name="Pohl T."/>
            <person name="Merkel B.J."/>
            <person name="Hornburger P."/>
            <person name="Mueller R.-W."/>
            <person name="Bruemmer F."/>
            <person name="Labrenz M."/>
            <person name="Spormann A.M."/>
            <person name="Op den Camp H."/>
            <person name="Overmann J."/>
            <person name="Amann R."/>
            <person name="Jetten M.S.M."/>
            <person name="Mascher T."/>
            <person name="Medema M.H."/>
            <person name="Devos D.P."/>
            <person name="Kaster A.-K."/>
            <person name="Ovreas L."/>
            <person name="Rohde M."/>
            <person name="Galperin M.Y."/>
            <person name="Jogler C."/>
        </authorList>
    </citation>
    <scope>NUCLEOTIDE SEQUENCE [LARGE SCALE GENOMIC DNA]</scope>
    <source>
        <strain evidence="3 4">OJF2</strain>
    </source>
</reference>
<sequence length="360" mass="39728">MSDMGPLRYRIVDGVATPVPEKPRPSPAQLARAATRIACWTYAAVMVGSWALSRFSPASSWPVHMLLYGPIWVTALPAAALVPLAAWARQRWSAAALALALLGFLGVSGFNVPWDALLGASPAEHSRTLRILTCNVQRRDLKVEALAELVRRERPDVICLQDSRLREPIAALGLEGWHARVSGEFGLVSRYPIEGFEELRPPDEPGRLVAVRARLARPEGVVPIVVVRLMTPRRGLAPIAKRDVAGLAAFRDVAEIQRLESGLLRRWVENATGAFVIAGDFNLTAEQPPFRRDWSMYRDAFQWSGWGFGHTMFGSVMRLPVGVRIDHVLCGPAWRPRRSAIGPDVGSEHRPLIADLVEDL</sequence>
<dbReference type="Proteomes" id="UP000324233">
    <property type="component" value="Chromosome"/>
</dbReference>
<evidence type="ECO:0000313" key="3">
    <source>
        <dbReference type="EMBL" id="QEH38579.1"/>
    </source>
</evidence>
<evidence type="ECO:0000259" key="2">
    <source>
        <dbReference type="Pfam" id="PF03372"/>
    </source>
</evidence>
<dbReference type="AlphaFoldDB" id="A0A5B9WEC0"/>
<organism evidence="3 4">
    <name type="scientific">Aquisphaera giovannonii</name>
    <dbReference type="NCBI Taxonomy" id="406548"/>
    <lineage>
        <taxon>Bacteria</taxon>
        <taxon>Pseudomonadati</taxon>
        <taxon>Planctomycetota</taxon>
        <taxon>Planctomycetia</taxon>
        <taxon>Isosphaerales</taxon>
        <taxon>Isosphaeraceae</taxon>
        <taxon>Aquisphaera</taxon>
    </lineage>
</organism>
<evidence type="ECO:0000313" key="4">
    <source>
        <dbReference type="Proteomes" id="UP000324233"/>
    </source>
</evidence>
<dbReference type="GO" id="GO:0004519">
    <property type="term" value="F:endonuclease activity"/>
    <property type="evidence" value="ECO:0007669"/>
    <property type="project" value="UniProtKB-KW"/>
</dbReference>
<gene>
    <name evidence="3" type="ORF">OJF2_71830</name>
</gene>
<keyword evidence="3" id="KW-0540">Nuclease</keyword>
<keyword evidence="3" id="KW-0255">Endonuclease</keyword>
<feature type="transmembrane region" description="Helical" evidence="1">
    <location>
        <begin position="94"/>
        <end position="114"/>
    </location>
</feature>
<dbReference type="Pfam" id="PF03372">
    <property type="entry name" value="Exo_endo_phos"/>
    <property type="match status" value="1"/>
</dbReference>
<keyword evidence="3" id="KW-0269">Exonuclease</keyword>
<feature type="transmembrane region" description="Helical" evidence="1">
    <location>
        <begin position="33"/>
        <end position="53"/>
    </location>
</feature>
<keyword evidence="3" id="KW-0378">Hydrolase</keyword>
<evidence type="ECO:0000256" key="1">
    <source>
        <dbReference type="SAM" id="Phobius"/>
    </source>
</evidence>
<dbReference type="InterPro" id="IPR036691">
    <property type="entry name" value="Endo/exonu/phosph_ase_sf"/>
</dbReference>